<feature type="binding site" evidence="16">
    <location>
        <position position="550"/>
    </location>
    <ligand>
        <name>Zn(2+)</name>
        <dbReference type="ChEBI" id="CHEBI:29105"/>
    </ligand>
</feature>
<dbReference type="GO" id="GO:0000722">
    <property type="term" value="P:telomere maintenance via recombination"/>
    <property type="evidence" value="ECO:0007669"/>
    <property type="project" value="TreeGrafter"/>
</dbReference>
<dbReference type="GO" id="GO:0030870">
    <property type="term" value="C:Mre11 complex"/>
    <property type="evidence" value="ECO:0007669"/>
    <property type="project" value="TreeGrafter"/>
</dbReference>
<accession>A0A1X2I5D5</accession>
<comment type="caution">
    <text evidence="19">The sequence shown here is derived from an EMBL/GenBank/DDBJ whole genome shotgun (WGS) entry which is preliminary data.</text>
</comment>
<keyword evidence="13" id="KW-0234">DNA repair</keyword>
<reference evidence="19 20" key="1">
    <citation type="submission" date="2016-07" db="EMBL/GenBank/DDBJ databases">
        <title>Pervasive Adenine N6-methylation of Active Genes in Fungi.</title>
        <authorList>
            <consortium name="DOE Joint Genome Institute"/>
            <person name="Mondo S.J."/>
            <person name="Dannebaum R.O."/>
            <person name="Kuo R.C."/>
            <person name="Labutti K."/>
            <person name="Haridas S."/>
            <person name="Kuo A."/>
            <person name="Salamov A."/>
            <person name="Ahrendt S.R."/>
            <person name="Lipzen A."/>
            <person name="Sullivan W."/>
            <person name="Andreopoulos W.B."/>
            <person name="Clum A."/>
            <person name="Lindquist E."/>
            <person name="Daum C."/>
            <person name="Ramamoorthy G.K."/>
            <person name="Gryganskyi A."/>
            <person name="Culley D."/>
            <person name="Magnuson J.K."/>
            <person name="James T.Y."/>
            <person name="O'Malley M.A."/>
            <person name="Stajich J.E."/>
            <person name="Spatafora J.W."/>
            <person name="Visel A."/>
            <person name="Grigoriev I.V."/>
        </authorList>
    </citation>
    <scope>NUCLEOTIDE SEQUENCE [LARGE SCALE GENOMIC DNA]</scope>
    <source>
        <strain evidence="19 20">NRRL 1336</strain>
    </source>
</reference>
<dbReference type="GO" id="GO:0043047">
    <property type="term" value="F:single-stranded telomeric DNA binding"/>
    <property type="evidence" value="ECO:0007669"/>
    <property type="project" value="TreeGrafter"/>
</dbReference>
<evidence type="ECO:0000256" key="17">
    <source>
        <dbReference type="SAM" id="Coils"/>
    </source>
</evidence>
<keyword evidence="6 16" id="KW-0479">Metal-binding</keyword>
<comment type="cofactor">
    <cofactor evidence="1">
        <name>Zn(2+)</name>
        <dbReference type="ChEBI" id="CHEBI:29105"/>
    </cofactor>
</comment>
<evidence type="ECO:0000256" key="13">
    <source>
        <dbReference type="ARBA" id="ARBA00023204"/>
    </source>
</evidence>
<dbReference type="STRING" id="90262.A0A1X2I5D5"/>
<dbReference type="GO" id="GO:0006302">
    <property type="term" value="P:double-strand break repair"/>
    <property type="evidence" value="ECO:0007669"/>
    <property type="project" value="TreeGrafter"/>
</dbReference>
<dbReference type="GO" id="GO:0007004">
    <property type="term" value="P:telomere maintenance via telomerase"/>
    <property type="evidence" value="ECO:0007669"/>
    <property type="project" value="TreeGrafter"/>
</dbReference>
<feature type="binding site" evidence="16">
    <location>
        <position position="553"/>
    </location>
    <ligand>
        <name>Zn(2+)</name>
        <dbReference type="ChEBI" id="CHEBI:29105"/>
    </ligand>
</feature>
<keyword evidence="8" id="KW-0227">DNA damage</keyword>
<gene>
    <name evidence="19" type="ORF">BCR42DRAFT_304223</name>
</gene>
<dbReference type="GO" id="GO:0003691">
    <property type="term" value="F:double-stranded telomeric DNA binding"/>
    <property type="evidence" value="ECO:0007669"/>
    <property type="project" value="TreeGrafter"/>
</dbReference>
<feature type="non-terminal residue" evidence="19">
    <location>
        <position position="1"/>
    </location>
</feature>
<keyword evidence="7" id="KW-0547">Nucleotide-binding</keyword>
<evidence type="ECO:0000256" key="16">
    <source>
        <dbReference type="PROSITE-ProRule" id="PRU00471"/>
    </source>
</evidence>
<evidence type="ECO:0000256" key="14">
    <source>
        <dbReference type="ARBA" id="ARBA00023242"/>
    </source>
</evidence>
<dbReference type="PANTHER" id="PTHR18867">
    <property type="entry name" value="RAD50"/>
    <property type="match status" value="1"/>
</dbReference>
<evidence type="ECO:0000256" key="6">
    <source>
        <dbReference type="ARBA" id="ARBA00022723"/>
    </source>
</evidence>
<name>A0A1X2I5D5_9FUNG</name>
<comment type="similarity">
    <text evidence="4">Belongs to the SMC family. RAD50 subfamily.</text>
</comment>
<dbReference type="AlphaFoldDB" id="A0A1X2I5D5"/>
<dbReference type="PROSITE" id="PS51131">
    <property type="entry name" value="ZN_HOOK"/>
    <property type="match status" value="1"/>
</dbReference>
<evidence type="ECO:0000256" key="7">
    <source>
        <dbReference type="ARBA" id="ARBA00022741"/>
    </source>
</evidence>
<dbReference type="GO" id="GO:0051880">
    <property type="term" value="F:G-quadruplex DNA binding"/>
    <property type="evidence" value="ECO:0007669"/>
    <property type="project" value="TreeGrafter"/>
</dbReference>
<dbReference type="Proteomes" id="UP000193560">
    <property type="component" value="Unassembled WGS sequence"/>
</dbReference>
<dbReference type="GO" id="GO:0070192">
    <property type="term" value="P:chromosome organization involved in meiotic cell cycle"/>
    <property type="evidence" value="ECO:0007669"/>
    <property type="project" value="TreeGrafter"/>
</dbReference>
<evidence type="ECO:0000256" key="10">
    <source>
        <dbReference type="ARBA" id="ARBA00022833"/>
    </source>
</evidence>
<evidence type="ECO:0000256" key="11">
    <source>
        <dbReference type="ARBA" id="ARBA00022840"/>
    </source>
</evidence>
<feature type="coiled-coil region" evidence="17">
    <location>
        <begin position="771"/>
        <end position="915"/>
    </location>
</feature>
<dbReference type="OrthoDB" id="18797at2759"/>
<feature type="coiled-coil region" evidence="17">
    <location>
        <begin position="309"/>
        <end position="395"/>
    </location>
</feature>
<comment type="subcellular location">
    <subcellularLocation>
        <location evidence="3">Chromosome</location>
    </subcellularLocation>
    <subcellularLocation>
        <location evidence="2">Nucleus</location>
    </subcellularLocation>
</comment>
<protein>
    <recommendedName>
        <fullName evidence="18">Zinc-hook domain-containing protein</fullName>
    </recommendedName>
</protein>
<dbReference type="EMBL" id="MCGE01000027">
    <property type="protein sequence ID" value="ORZ09566.1"/>
    <property type="molecule type" value="Genomic_DNA"/>
</dbReference>
<sequence length="1113" mass="128658">ILCSRSLSLTQNKVKATLKTLDSSLQRYNPTTGETYSISSRCADMDALLPVHLGVPKAILENVIFCHQEESNWPLSEPAALKKKFDDIFASTKYTKALDSIKDIRKERAQDTRMDQVKLEGLKADTAKAKRLRSDVEDMTKRCQEKQTKIEELDEHIHNTTAEMEHLLEVHQQAQELVNKISQVTQQKQLYQSNLAELEKDLTERDETNEELEVLLQAQTTKNAADENARQALETERNTMEQRLHTTRNKVSSKLTEIGRLQAASDDNAQCIEEQRQLIADICRELNLDQASQRNPSESILDIQQAVVKREKETQTIKAQNEQNKLSNELQALKSERAGLDEAKKHTQRELEKDKATINALTTQLDSIRVTHVDINMEKDRLNNEESRLATHQSEINNNDMNTQLSQKERQLHTKLAAARSIFEQCKDDVAQKLEIEPTLEHLDKDIRSLLEKQVLEISAIQHRHDQANRDLSSVETLLAMTQSSMNDKRHEANALERSIQAVLPDASLPDELQKVDASIVDLRGKISSLAAAELLYSRFVKKAGDNQNCPLCVRQFADDDELTAYIEKLQDTISKIPRQTNDYNRKVEEMEEWQQRLRSLESSWIKMESLRTDEIAGLEKTAKEHERKQAKAIETMSKISTEMSQAHDDKKRLERIYKLSEDAVRQHREAKQLGKEIDRLEAELRHTGSTRTITDCKRELEDLADQRTQVESSLSTAHKSLNANQKIMNDYSSAIAPVDSKIDHATTELLECQQKWNTRYDRANLNANKGRQQMDRLDTLNKKIERYEKSDRSTQLTTLSDEMKQLESHIKTMTKDRDSKNEEIRAMDKELADRQGVERELKDHIRYRSIKEDLKTCESELAEYKRQSQQFKRATYEQKLELLKNKQSQYIGTRGSLQGEIRQMRDQLERYRHDLSTDYQDIQGKYNRQYIQVKTNELTMVDLDKYTKALQQAIMRYHTLKMEDLNKIIKELWMSTYRGGDIDYIEIRSDAEGTTAANRIYNYRVVMVKNGKEMNIRGRCSAGQKVLTSIIIRLALAETFCINCGVLTLDEPTTNLDRANIESLADNLAKIIQSRRAQSNFQLVVITHDEEFVEYLSRAEVSDKYYRISKDE</sequence>
<evidence type="ECO:0000256" key="15">
    <source>
        <dbReference type="ARBA" id="ARBA00049360"/>
    </source>
</evidence>
<feature type="coiled-coil region" evidence="17">
    <location>
        <begin position="122"/>
        <end position="250"/>
    </location>
</feature>
<evidence type="ECO:0000256" key="3">
    <source>
        <dbReference type="ARBA" id="ARBA00004286"/>
    </source>
</evidence>
<keyword evidence="11" id="KW-0067">ATP-binding</keyword>
<feature type="coiled-coil region" evidence="17">
    <location>
        <begin position="584"/>
        <end position="714"/>
    </location>
</feature>
<evidence type="ECO:0000256" key="5">
    <source>
        <dbReference type="ARBA" id="ARBA00022454"/>
    </source>
</evidence>
<evidence type="ECO:0000313" key="20">
    <source>
        <dbReference type="Proteomes" id="UP000193560"/>
    </source>
</evidence>
<dbReference type="InterPro" id="IPR027417">
    <property type="entry name" value="P-loop_NTPase"/>
</dbReference>
<dbReference type="SUPFAM" id="SSF52540">
    <property type="entry name" value="P-loop containing nucleoside triphosphate hydrolases"/>
    <property type="match status" value="1"/>
</dbReference>
<evidence type="ECO:0000313" key="19">
    <source>
        <dbReference type="EMBL" id="ORZ09566.1"/>
    </source>
</evidence>
<keyword evidence="12 17" id="KW-0175">Coiled coil</keyword>
<keyword evidence="14" id="KW-0539">Nucleus</keyword>
<dbReference type="PANTHER" id="PTHR18867:SF12">
    <property type="entry name" value="DNA REPAIR PROTEIN RAD50"/>
    <property type="match status" value="1"/>
</dbReference>
<evidence type="ECO:0000256" key="2">
    <source>
        <dbReference type="ARBA" id="ARBA00004123"/>
    </source>
</evidence>
<evidence type="ECO:0000256" key="8">
    <source>
        <dbReference type="ARBA" id="ARBA00022763"/>
    </source>
</evidence>
<dbReference type="GO" id="GO:0016787">
    <property type="term" value="F:hydrolase activity"/>
    <property type="evidence" value="ECO:0007669"/>
    <property type="project" value="UniProtKB-KW"/>
</dbReference>
<dbReference type="Gene3D" id="3.40.50.300">
    <property type="entry name" value="P-loop containing nucleotide triphosphate hydrolases"/>
    <property type="match status" value="2"/>
</dbReference>
<organism evidence="19 20">
    <name type="scientific">Absidia repens</name>
    <dbReference type="NCBI Taxonomy" id="90262"/>
    <lineage>
        <taxon>Eukaryota</taxon>
        <taxon>Fungi</taxon>
        <taxon>Fungi incertae sedis</taxon>
        <taxon>Mucoromycota</taxon>
        <taxon>Mucoromycotina</taxon>
        <taxon>Mucoromycetes</taxon>
        <taxon>Mucorales</taxon>
        <taxon>Cunninghamellaceae</taxon>
        <taxon>Absidia</taxon>
    </lineage>
</organism>
<comment type="catalytic activity">
    <reaction evidence="15">
        <text>ATP + H2O = ADP + phosphate + H(+)</text>
        <dbReference type="Rhea" id="RHEA:13065"/>
        <dbReference type="ChEBI" id="CHEBI:15377"/>
        <dbReference type="ChEBI" id="CHEBI:15378"/>
        <dbReference type="ChEBI" id="CHEBI:30616"/>
        <dbReference type="ChEBI" id="CHEBI:43474"/>
        <dbReference type="ChEBI" id="CHEBI:456216"/>
    </reaction>
</comment>
<dbReference type="FunFam" id="3.40.50.300:FF:000947">
    <property type="entry name" value="DNA repair protein RAD50"/>
    <property type="match status" value="1"/>
</dbReference>
<dbReference type="GO" id="GO:0005524">
    <property type="term" value="F:ATP binding"/>
    <property type="evidence" value="ECO:0007669"/>
    <property type="project" value="UniProtKB-KW"/>
</dbReference>
<evidence type="ECO:0000256" key="4">
    <source>
        <dbReference type="ARBA" id="ARBA00009439"/>
    </source>
</evidence>
<feature type="domain" description="Zinc-hook" evidence="18">
    <location>
        <begin position="506"/>
        <end position="603"/>
    </location>
</feature>
<evidence type="ECO:0000259" key="18">
    <source>
        <dbReference type="PROSITE" id="PS51131"/>
    </source>
</evidence>
<evidence type="ECO:0000256" key="9">
    <source>
        <dbReference type="ARBA" id="ARBA00022801"/>
    </source>
</evidence>
<keyword evidence="20" id="KW-1185">Reference proteome</keyword>
<proteinExistence type="inferred from homology"/>
<dbReference type="GO" id="GO:0000794">
    <property type="term" value="C:condensed nuclear chromosome"/>
    <property type="evidence" value="ECO:0007669"/>
    <property type="project" value="TreeGrafter"/>
</dbReference>
<keyword evidence="9" id="KW-0378">Hydrolase</keyword>
<dbReference type="GO" id="GO:0046872">
    <property type="term" value="F:metal ion binding"/>
    <property type="evidence" value="ECO:0007669"/>
    <property type="project" value="UniProtKB-UniRule"/>
</dbReference>
<keyword evidence="10 16" id="KW-0862">Zinc</keyword>
<evidence type="ECO:0000256" key="1">
    <source>
        <dbReference type="ARBA" id="ARBA00001947"/>
    </source>
</evidence>
<feature type="non-terminal residue" evidence="19">
    <location>
        <position position="1113"/>
    </location>
</feature>
<keyword evidence="5" id="KW-0158">Chromosome</keyword>
<dbReference type="InterPro" id="IPR013134">
    <property type="entry name" value="Zn_hook_RAD50"/>
</dbReference>
<evidence type="ECO:0000256" key="12">
    <source>
        <dbReference type="ARBA" id="ARBA00023054"/>
    </source>
</evidence>